<evidence type="ECO:0000313" key="7">
    <source>
        <dbReference type="Proteomes" id="UP000027138"/>
    </source>
</evidence>
<dbReference type="Gene3D" id="1.10.110.10">
    <property type="entry name" value="Plant lipid-transfer and hydrophobic proteins"/>
    <property type="match status" value="1"/>
</dbReference>
<dbReference type="Pfam" id="PF00234">
    <property type="entry name" value="Tryp_alpha_amyl"/>
    <property type="match status" value="1"/>
</dbReference>
<dbReference type="InterPro" id="IPR000528">
    <property type="entry name" value="Plant_nsLTP"/>
</dbReference>
<dbReference type="Proteomes" id="UP000027138">
    <property type="component" value="Unassembled WGS sequence"/>
</dbReference>
<dbReference type="SUPFAM" id="SSF47699">
    <property type="entry name" value="Bifunctional inhibitor/lipid-transfer protein/seed storage 2S albumin"/>
    <property type="match status" value="1"/>
</dbReference>
<keyword evidence="3" id="KW-0813">Transport</keyword>
<dbReference type="AlphaFoldDB" id="A0A067L9M5"/>
<dbReference type="PRINTS" id="PR00382">
    <property type="entry name" value="LIPIDTRNSFER"/>
</dbReference>
<keyword evidence="4" id="KW-0732">Signal</keyword>
<dbReference type="InterPro" id="IPR016140">
    <property type="entry name" value="Bifunc_inhib/LTP/seed_store"/>
</dbReference>
<feature type="signal peptide" evidence="4">
    <location>
        <begin position="1"/>
        <end position="27"/>
    </location>
</feature>
<dbReference type="InterPro" id="IPR036312">
    <property type="entry name" value="Bifun_inhib/LTP/seed_sf"/>
</dbReference>
<dbReference type="GO" id="GO:0006869">
    <property type="term" value="P:lipid transport"/>
    <property type="evidence" value="ECO:0007669"/>
    <property type="project" value="InterPro"/>
</dbReference>
<comment type="function">
    <text evidence="3">Plant non-specific lipid-transfer proteins transfer phospholipids as well as galactolipids across membranes. May play a role in wax or cutin deposition in the cell walls of expanding epidermal cells and certain secretory tissues.</text>
</comment>
<reference evidence="6 7" key="1">
    <citation type="journal article" date="2014" name="PLoS ONE">
        <title>Global Analysis of Gene Expression Profiles in Physic Nut (Jatropha curcas L.) Seedlings Exposed to Salt Stress.</title>
        <authorList>
            <person name="Zhang L."/>
            <person name="Zhang C."/>
            <person name="Wu P."/>
            <person name="Chen Y."/>
            <person name="Li M."/>
            <person name="Jiang H."/>
            <person name="Wu G."/>
        </authorList>
    </citation>
    <scope>NUCLEOTIDE SEQUENCE [LARGE SCALE GENOMIC DNA]</scope>
    <source>
        <strain evidence="7">cv. GZQX0401</strain>
        <tissue evidence="6">Young leaves</tissue>
    </source>
</reference>
<keyword evidence="3" id="KW-0446">Lipid-binding</keyword>
<evidence type="ECO:0000313" key="6">
    <source>
        <dbReference type="EMBL" id="KDP45156.1"/>
    </source>
</evidence>
<dbReference type="OrthoDB" id="1876592at2759"/>
<protein>
    <recommendedName>
        <fullName evidence="3">Non-specific lipid-transfer protein</fullName>
    </recommendedName>
</protein>
<evidence type="ECO:0000256" key="3">
    <source>
        <dbReference type="RuleBase" id="RU000628"/>
    </source>
</evidence>
<dbReference type="PANTHER" id="PTHR33076">
    <property type="entry name" value="NON-SPECIFIC LIPID-TRANSFER PROTEIN 2-RELATED"/>
    <property type="match status" value="1"/>
</dbReference>
<keyword evidence="7" id="KW-1185">Reference proteome</keyword>
<dbReference type="SMART" id="SM00499">
    <property type="entry name" value="AAI"/>
    <property type="match status" value="1"/>
</dbReference>
<gene>
    <name evidence="6" type="ORF">JCGZ_15021</name>
</gene>
<proteinExistence type="inferred from homology"/>
<accession>A0A067L9M5</accession>
<organism evidence="6 7">
    <name type="scientific">Jatropha curcas</name>
    <name type="common">Barbados nut</name>
    <dbReference type="NCBI Taxonomy" id="180498"/>
    <lineage>
        <taxon>Eukaryota</taxon>
        <taxon>Viridiplantae</taxon>
        <taxon>Streptophyta</taxon>
        <taxon>Embryophyta</taxon>
        <taxon>Tracheophyta</taxon>
        <taxon>Spermatophyta</taxon>
        <taxon>Magnoliopsida</taxon>
        <taxon>eudicotyledons</taxon>
        <taxon>Gunneridae</taxon>
        <taxon>Pentapetalae</taxon>
        <taxon>rosids</taxon>
        <taxon>fabids</taxon>
        <taxon>Malpighiales</taxon>
        <taxon>Euphorbiaceae</taxon>
        <taxon>Crotonoideae</taxon>
        <taxon>Jatropheae</taxon>
        <taxon>Jatropha</taxon>
    </lineage>
</organism>
<keyword evidence="2" id="KW-1015">Disulfide bond</keyword>
<evidence type="ECO:0000256" key="2">
    <source>
        <dbReference type="ARBA" id="ARBA00023157"/>
    </source>
</evidence>
<name>A0A067L9M5_JATCU</name>
<sequence length="116" mass="12351">MGKRVMMGFWAFGLIVLLMSSAKTVHGITCGGALIALQPCLSFLVGIDPSPDASCCQAVASINQQANTKEIRQQLCQCFKQSGSSFGVQPEKAKQIPDLCHVQVPVPIDPNVDCST</sequence>
<evidence type="ECO:0000256" key="4">
    <source>
        <dbReference type="SAM" id="SignalP"/>
    </source>
</evidence>
<feature type="domain" description="Bifunctional inhibitor/plant lipid transfer protein/seed storage helical" evidence="5">
    <location>
        <begin position="30"/>
        <end position="114"/>
    </location>
</feature>
<dbReference type="EMBL" id="KK914233">
    <property type="protein sequence ID" value="KDP45156.1"/>
    <property type="molecule type" value="Genomic_DNA"/>
</dbReference>
<evidence type="ECO:0000256" key="1">
    <source>
        <dbReference type="ARBA" id="ARBA00009748"/>
    </source>
</evidence>
<dbReference type="CDD" id="cd01960">
    <property type="entry name" value="nsLTP1"/>
    <property type="match status" value="1"/>
</dbReference>
<dbReference type="STRING" id="180498.A0A067L9M5"/>
<comment type="similarity">
    <text evidence="1 3">Belongs to the plant LTP family.</text>
</comment>
<feature type="chain" id="PRO_5001640249" description="Non-specific lipid-transfer protein" evidence="4">
    <location>
        <begin position="28"/>
        <end position="116"/>
    </location>
</feature>
<dbReference type="GO" id="GO:0008289">
    <property type="term" value="F:lipid binding"/>
    <property type="evidence" value="ECO:0007669"/>
    <property type="project" value="UniProtKB-KW"/>
</dbReference>
<evidence type="ECO:0000259" key="5">
    <source>
        <dbReference type="SMART" id="SM00499"/>
    </source>
</evidence>